<feature type="compositionally biased region" description="Basic and acidic residues" evidence="10">
    <location>
        <begin position="284"/>
        <end position="300"/>
    </location>
</feature>
<keyword evidence="7" id="KW-0862">Zinc</keyword>
<dbReference type="InterPro" id="IPR049730">
    <property type="entry name" value="SNF2/RAD54-like_C"/>
</dbReference>
<evidence type="ECO:0000313" key="15">
    <source>
        <dbReference type="Proteomes" id="UP000288805"/>
    </source>
</evidence>
<dbReference type="Pfam" id="PF00097">
    <property type="entry name" value="zf-C3HC4"/>
    <property type="match status" value="1"/>
</dbReference>
<proteinExistence type="inferred from homology"/>
<dbReference type="SMART" id="SM00490">
    <property type="entry name" value="HELICc"/>
    <property type="match status" value="1"/>
</dbReference>
<keyword evidence="5" id="KW-0378">Hydrolase</keyword>
<dbReference type="InterPro" id="IPR027417">
    <property type="entry name" value="P-loop_NTPase"/>
</dbReference>
<evidence type="ECO:0000256" key="4">
    <source>
        <dbReference type="ARBA" id="ARBA00022771"/>
    </source>
</evidence>
<feature type="region of interest" description="Disordered" evidence="10">
    <location>
        <begin position="1"/>
        <end position="38"/>
    </location>
</feature>
<evidence type="ECO:0000256" key="6">
    <source>
        <dbReference type="ARBA" id="ARBA00022806"/>
    </source>
</evidence>
<evidence type="ECO:0000256" key="5">
    <source>
        <dbReference type="ARBA" id="ARBA00022801"/>
    </source>
</evidence>
<feature type="region of interest" description="Disordered" evidence="10">
    <location>
        <begin position="280"/>
        <end position="325"/>
    </location>
</feature>
<evidence type="ECO:0000256" key="1">
    <source>
        <dbReference type="ARBA" id="ARBA00008438"/>
    </source>
</evidence>
<evidence type="ECO:0000259" key="13">
    <source>
        <dbReference type="PROSITE" id="PS51194"/>
    </source>
</evidence>
<sequence>MGRNSLAGVPEPTAVGAEDERPGNEDSSNDMEMDDEPVLEQIMEFASANRDDNSDQLKGDDEQIVEDFNFTYMRRGKNKPRLQWEILEEENRTLVDSFEMQNDASHDNEEDIAETAEAPPEMLVPLLRYQKEWLGWALTQEESPCRGGILADEMGMGKTIQAIALVLAKRAINRSNAGTSSSSPTLVICPLAALKQWETEIIQCMPPGSVKVLVYHGARKRVTGQDFSGYDFVLTTYSTVEAECRCRVLLPNKVCDFCGKELDRENMNFHGRILCQKSYQGTRHPREMHDNGAGRNTRDRSSRKKQDKARTGSSKLNPDDAKPYEPERKLFLGSVRWERIILDEAHAIKSRNNSTTKAILALKSKYKWALTGTPLQNSMEEIYSLASILQIFDILVTTLFFITFNDKLICYLLKYVHRFAFCKYIHMHTSFVGGVIVNPLIMCNHSASCPCIHGRHFCWWNKYVSRPLQMENHQNSRRARILLTQKVLKSIMLRRTKKSIAVDLGLPLKTVTLRRDALDITEEDYYQTLYKECQLEFNRYVEDGTLMNYYVHILELITRLRQALDHPYLVVHSKSGEALCDICKWVAKDLVVTSCGHTFCKACLEDFTKILGKSLCPTCSLPFTPRKICGGLFAEAMGFKTSSILGRISLGNFPTSTKIEALASGLPFESAKHQSWWLNPNKEEIRFMVEMDGSAKGIVFSQFTSFLDLISYSLHQSGINCVQLVGKMTATAKDAAVKRFNEDPDCKIFLTSLKSGGAALNLPVASYVFLMEPWWNPFVEQQAYDRIHRIGQYKPVRVIKFIIENTIEERILELQEKKESLSEGALGSTDMLGNLSTEDLRDLFI</sequence>
<feature type="compositionally biased region" description="Acidic residues" evidence="10">
    <location>
        <begin position="27"/>
        <end position="38"/>
    </location>
</feature>
<reference evidence="14 15" key="1">
    <citation type="journal article" date="2018" name="PLoS Genet.">
        <title>Population sequencing reveals clonal diversity and ancestral inbreeding in the grapevine cultivar Chardonnay.</title>
        <authorList>
            <person name="Roach M.J."/>
            <person name="Johnson D.L."/>
            <person name="Bohlmann J."/>
            <person name="van Vuuren H.J."/>
            <person name="Jones S.J."/>
            <person name="Pretorius I.S."/>
            <person name="Schmidt S.A."/>
            <person name="Borneman A.R."/>
        </authorList>
    </citation>
    <scope>NUCLEOTIDE SEQUENCE [LARGE SCALE GENOMIC DNA]</scope>
    <source>
        <strain evidence="15">cv. Chardonnay</strain>
        <tissue evidence="14">Leaf</tissue>
    </source>
</reference>
<dbReference type="PROSITE" id="PS00518">
    <property type="entry name" value="ZF_RING_1"/>
    <property type="match status" value="1"/>
</dbReference>
<dbReference type="SUPFAM" id="SSF52540">
    <property type="entry name" value="P-loop containing nucleoside triphosphate hydrolases"/>
    <property type="match status" value="2"/>
</dbReference>
<dbReference type="Gene3D" id="3.30.40.10">
    <property type="entry name" value="Zinc/RING finger domain, C3HC4 (zinc finger)"/>
    <property type="match status" value="1"/>
</dbReference>
<gene>
    <name evidence="14" type="primary">rhp16_4</name>
    <name evidence="14" type="ORF">CK203_068604</name>
</gene>
<dbReference type="EMBL" id="QGNW01001308">
    <property type="protein sequence ID" value="RVW45994.1"/>
    <property type="molecule type" value="Genomic_DNA"/>
</dbReference>
<evidence type="ECO:0000259" key="12">
    <source>
        <dbReference type="PROSITE" id="PS51192"/>
    </source>
</evidence>
<dbReference type="GO" id="GO:0008270">
    <property type="term" value="F:zinc ion binding"/>
    <property type="evidence" value="ECO:0007669"/>
    <property type="project" value="UniProtKB-KW"/>
</dbReference>
<evidence type="ECO:0000256" key="8">
    <source>
        <dbReference type="ARBA" id="ARBA00022840"/>
    </source>
</evidence>
<feature type="domain" description="RING-type" evidence="11">
    <location>
        <begin position="580"/>
        <end position="620"/>
    </location>
</feature>
<dbReference type="CDD" id="cd18008">
    <property type="entry name" value="DEXDc_SHPRH-like"/>
    <property type="match status" value="1"/>
</dbReference>
<dbReference type="InterPro" id="IPR038718">
    <property type="entry name" value="SNF2-like_sf"/>
</dbReference>
<dbReference type="SUPFAM" id="SSF57850">
    <property type="entry name" value="RING/U-box"/>
    <property type="match status" value="1"/>
</dbReference>
<protein>
    <submittedName>
        <fullName evidence="14">ATP-dependent helicase rhp16</fullName>
    </submittedName>
</protein>
<dbReference type="GO" id="GO:0005524">
    <property type="term" value="F:ATP binding"/>
    <property type="evidence" value="ECO:0007669"/>
    <property type="project" value="UniProtKB-KW"/>
</dbReference>
<dbReference type="GO" id="GO:0016787">
    <property type="term" value="F:hydrolase activity"/>
    <property type="evidence" value="ECO:0007669"/>
    <property type="project" value="UniProtKB-KW"/>
</dbReference>
<dbReference type="InterPro" id="IPR013083">
    <property type="entry name" value="Znf_RING/FYVE/PHD"/>
</dbReference>
<dbReference type="PANTHER" id="PTHR45626">
    <property type="entry name" value="TRANSCRIPTION TERMINATION FACTOR 2-RELATED"/>
    <property type="match status" value="1"/>
</dbReference>
<dbReference type="InterPro" id="IPR001650">
    <property type="entry name" value="Helicase_C-like"/>
</dbReference>
<evidence type="ECO:0000256" key="10">
    <source>
        <dbReference type="SAM" id="MobiDB-lite"/>
    </source>
</evidence>
<comment type="caution">
    <text evidence="14">The sequence shown here is derived from an EMBL/GenBank/DDBJ whole genome shotgun (WGS) entry which is preliminary data.</text>
</comment>
<name>A0A438EE87_VITVI</name>
<dbReference type="InterPro" id="IPR000330">
    <property type="entry name" value="SNF2_N"/>
</dbReference>
<dbReference type="PROSITE" id="PS51192">
    <property type="entry name" value="HELICASE_ATP_BIND_1"/>
    <property type="match status" value="1"/>
</dbReference>
<keyword evidence="3" id="KW-0547">Nucleotide-binding</keyword>
<evidence type="ECO:0000256" key="3">
    <source>
        <dbReference type="ARBA" id="ARBA00022741"/>
    </source>
</evidence>
<dbReference type="Gene3D" id="3.40.50.300">
    <property type="entry name" value="P-loop containing nucleotide triphosphate hydrolases"/>
    <property type="match status" value="1"/>
</dbReference>
<keyword evidence="4 9" id="KW-0863">Zinc-finger</keyword>
<dbReference type="InterPro" id="IPR014001">
    <property type="entry name" value="Helicase_ATP-bd"/>
</dbReference>
<dbReference type="GO" id="GO:0004386">
    <property type="term" value="F:helicase activity"/>
    <property type="evidence" value="ECO:0007669"/>
    <property type="project" value="UniProtKB-KW"/>
</dbReference>
<evidence type="ECO:0000259" key="11">
    <source>
        <dbReference type="PROSITE" id="PS50089"/>
    </source>
</evidence>
<accession>A0A438EE87</accession>
<dbReference type="Gene3D" id="3.40.50.10810">
    <property type="entry name" value="Tandem AAA-ATPase domain"/>
    <property type="match status" value="2"/>
</dbReference>
<keyword evidence="6 14" id="KW-0347">Helicase</keyword>
<dbReference type="PROSITE" id="PS51194">
    <property type="entry name" value="HELICASE_CTER"/>
    <property type="match status" value="1"/>
</dbReference>
<comment type="similarity">
    <text evidence="1">Belongs to the SNF2/RAD54 helicase family. RAD16 subfamily.</text>
</comment>
<dbReference type="InterPro" id="IPR050628">
    <property type="entry name" value="SNF2_RAD54_helicase_TF"/>
</dbReference>
<feature type="domain" description="Helicase C-terminal" evidence="13">
    <location>
        <begin position="683"/>
        <end position="832"/>
    </location>
</feature>
<dbReference type="AlphaFoldDB" id="A0A438EE87"/>
<keyword evidence="2" id="KW-0479">Metal-binding</keyword>
<keyword evidence="8" id="KW-0067">ATP-binding</keyword>
<evidence type="ECO:0000313" key="14">
    <source>
        <dbReference type="EMBL" id="RVW45994.1"/>
    </source>
</evidence>
<evidence type="ECO:0000256" key="9">
    <source>
        <dbReference type="PROSITE-ProRule" id="PRU00175"/>
    </source>
</evidence>
<dbReference type="InterPro" id="IPR017907">
    <property type="entry name" value="Znf_RING_CS"/>
</dbReference>
<dbReference type="PANTHER" id="PTHR45626:SF12">
    <property type="entry name" value="DNA REPAIR PROTEIN RAD16"/>
    <property type="match status" value="1"/>
</dbReference>
<evidence type="ECO:0000256" key="7">
    <source>
        <dbReference type="ARBA" id="ARBA00022833"/>
    </source>
</evidence>
<evidence type="ECO:0000256" key="2">
    <source>
        <dbReference type="ARBA" id="ARBA00022723"/>
    </source>
</evidence>
<dbReference type="CDD" id="cd18793">
    <property type="entry name" value="SF2_C_SNF"/>
    <property type="match status" value="1"/>
</dbReference>
<dbReference type="PROSITE" id="PS50089">
    <property type="entry name" value="ZF_RING_2"/>
    <property type="match status" value="1"/>
</dbReference>
<dbReference type="SMART" id="SM00184">
    <property type="entry name" value="RING"/>
    <property type="match status" value="1"/>
</dbReference>
<organism evidence="14 15">
    <name type="scientific">Vitis vinifera</name>
    <name type="common">Grape</name>
    <dbReference type="NCBI Taxonomy" id="29760"/>
    <lineage>
        <taxon>Eukaryota</taxon>
        <taxon>Viridiplantae</taxon>
        <taxon>Streptophyta</taxon>
        <taxon>Embryophyta</taxon>
        <taxon>Tracheophyta</taxon>
        <taxon>Spermatophyta</taxon>
        <taxon>Magnoliopsida</taxon>
        <taxon>eudicotyledons</taxon>
        <taxon>Gunneridae</taxon>
        <taxon>Pentapetalae</taxon>
        <taxon>rosids</taxon>
        <taxon>Vitales</taxon>
        <taxon>Vitaceae</taxon>
        <taxon>Viteae</taxon>
        <taxon>Vitis</taxon>
    </lineage>
</organism>
<dbReference type="InterPro" id="IPR001841">
    <property type="entry name" value="Znf_RING"/>
</dbReference>
<feature type="domain" description="Helicase ATP-binding" evidence="12">
    <location>
        <begin position="139"/>
        <end position="392"/>
    </location>
</feature>
<dbReference type="SMART" id="SM00487">
    <property type="entry name" value="DEXDc"/>
    <property type="match status" value="1"/>
</dbReference>
<dbReference type="Pfam" id="PF00176">
    <property type="entry name" value="SNF2-rel_dom"/>
    <property type="match status" value="2"/>
</dbReference>
<dbReference type="Proteomes" id="UP000288805">
    <property type="component" value="Unassembled WGS sequence"/>
</dbReference>
<dbReference type="Pfam" id="PF00271">
    <property type="entry name" value="Helicase_C"/>
    <property type="match status" value="1"/>
</dbReference>
<dbReference type="InterPro" id="IPR018957">
    <property type="entry name" value="Znf_C3HC4_RING-type"/>
</dbReference>